<evidence type="ECO:0008006" key="5">
    <source>
        <dbReference type="Google" id="ProtNLM"/>
    </source>
</evidence>
<feature type="signal peptide" evidence="2">
    <location>
        <begin position="1"/>
        <end position="19"/>
    </location>
</feature>
<dbReference type="Proteomes" id="UP000320390">
    <property type="component" value="Chromosome"/>
</dbReference>
<name>A0A518ERF9_9BACT</name>
<proteinExistence type="predicted"/>
<feature type="chain" id="PRO_5022071479" description="DUF3299 domain-containing protein" evidence="2">
    <location>
        <begin position="20"/>
        <end position="274"/>
    </location>
</feature>
<reference evidence="3 4" key="1">
    <citation type="submission" date="2019-02" db="EMBL/GenBank/DDBJ databases">
        <title>Deep-cultivation of Planctomycetes and their phenomic and genomic characterization uncovers novel biology.</title>
        <authorList>
            <person name="Wiegand S."/>
            <person name="Jogler M."/>
            <person name="Boedeker C."/>
            <person name="Pinto D."/>
            <person name="Vollmers J."/>
            <person name="Rivas-Marin E."/>
            <person name="Kohn T."/>
            <person name="Peeters S.H."/>
            <person name="Heuer A."/>
            <person name="Rast P."/>
            <person name="Oberbeckmann S."/>
            <person name="Bunk B."/>
            <person name="Jeske O."/>
            <person name="Meyerdierks A."/>
            <person name="Storesund J.E."/>
            <person name="Kallscheuer N."/>
            <person name="Luecker S."/>
            <person name="Lage O.M."/>
            <person name="Pohl T."/>
            <person name="Merkel B.J."/>
            <person name="Hornburger P."/>
            <person name="Mueller R.-W."/>
            <person name="Bruemmer F."/>
            <person name="Labrenz M."/>
            <person name="Spormann A.M."/>
            <person name="Op den Camp H."/>
            <person name="Overmann J."/>
            <person name="Amann R."/>
            <person name="Jetten M.S.M."/>
            <person name="Mascher T."/>
            <person name="Medema M.H."/>
            <person name="Devos D.P."/>
            <person name="Kaster A.-K."/>
            <person name="Ovreas L."/>
            <person name="Rohde M."/>
            <person name="Galperin M.Y."/>
            <person name="Jogler C."/>
        </authorList>
    </citation>
    <scope>NUCLEOTIDE SEQUENCE [LARGE SCALE GENOMIC DNA]</scope>
    <source>
        <strain evidence="3 4">Poly30</strain>
    </source>
</reference>
<accession>A0A518ERF9</accession>
<evidence type="ECO:0000256" key="1">
    <source>
        <dbReference type="SAM" id="MobiDB-lite"/>
    </source>
</evidence>
<dbReference type="AlphaFoldDB" id="A0A518ERF9"/>
<evidence type="ECO:0000313" key="3">
    <source>
        <dbReference type="EMBL" id="QDV06683.1"/>
    </source>
</evidence>
<evidence type="ECO:0000313" key="4">
    <source>
        <dbReference type="Proteomes" id="UP000320390"/>
    </source>
</evidence>
<feature type="region of interest" description="Disordered" evidence="1">
    <location>
        <begin position="30"/>
        <end position="76"/>
    </location>
</feature>
<organism evidence="3 4">
    <name type="scientific">Saltatorellus ferox</name>
    <dbReference type="NCBI Taxonomy" id="2528018"/>
    <lineage>
        <taxon>Bacteria</taxon>
        <taxon>Pseudomonadati</taxon>
        <taxon>Planctomycetota</taxon>
        <taxon>Planctomycetia</taxon>
        <taxon>Planctomycetia incertae sedis</taxon>
        <taxon>Saltatorellus</taxon>
    </lineage>
</organism>
<dbReference type="Gene3D" id="2.40.50.870">
    <property type="entry name" value="Protein of unknown function (DUF3299)"/>
    <property type="match status" value="1"/>
</dbReference>
<sequence length="274" mass="29191" precursor="true">MKFPTLSLLQSCSWTLAGAAALLATGCGESTPQRIDSSATVTASGDAKGDSAGGEVIKGRSFTDVAPEPEAESVEDGAIAEAASGTSDDIPMEARPAPGGGMPTFIDPNLAAGLREDPGKTAAGTIDGLVTFGDLSLLGADIDELLDYIYKPDTERAKRFKFPEKVLAAAGDDKAIVGYMIALEYKPRTNDVISFMLVRDLQSCCFGGVPRPDEWIMVEMEEGKSTEYFMYVPVTVRGKFTPGRVEDEYGYAAAIYNLEASSVERYEAPVPEKQ</sequence>
<gene>
    <name evidence="3" type="ORF">Poly30_21980</name>
</gene>
<protein>
    <recommendedName>
        <fullName evidence="5">DUF3299 domain-containing protein</fullName>
    </recommendedName>
</protein>
<keyword evidence="4" id="KW-1185">Reference proteome</keyword>
<evidence type="ECO:0000256" key="2">
    <source>
        <dbReference type="SAM" id="SignalP"/>
    </source>
</evidence>
<feature type="compositionally biased region" description="Polar residues" evidence="1">
    <location>
        <begin position="30"/>
        <end position="42"/>
    </location>
</feature>
<dbReference type="OrthoDB" id="267771at2"/>
<dbReference type="InterPro" id="IPR021727">
    <property type="entry name" value="DUF3299"/>
</dbReference>
<dbReference type="PROSITE" id="PS51257">
    <property type="entry name" value="PROKAR_LIPOPROTEIN"/>
    <property type="match status" value="1"/>
</dbReference>
<dbReference type="Pfam" id="PF11736">
    <property type="entry name" value="DUF3299"/>
    <property type="match status" value="1"/>
</dbReference>
<dbReference type="EMBL" id="CP036434">
    <property type="protein sequence ID" value="QDV06683.1"/>
    <property type="molecule type" value="Genomic_DNA"/>
</dbReference>
<keyword evidence="2" id="KW-0732">Signal</keyword>
<dbReference type="RefSeq" id="WP_145197071.1">
    <property type="nucleotide sequence ID" value="NZ_CP036434.1"/>
</dbReference>